<dbReference type="FunFam" id="1.20.1540.10:FF:000027">
    <property type="entry name" value="Rhomboid family intramembrane serine protease"/>
    <property type="match status" value="1"/>
</dbReference>
<dbReference type="Proteomes" id="UP000050544">
    <property type="component" value="Unassembled WGS sequence"/>
</dbReference>
<gene>
    <name evidence="9" type="ORF">SE15_09805</name>
</gene>
<dbReference type="STRING" id="869279.SE15_09805"/>
<evidence type="ECO:0000256" key="1">
    <source>
        <dbReference type="ARBA" id="ARBA00004141"/>
    </source>
</evidence>
<dbReference type="EMBL" id="LGKO01000005">
    <property type="protein sequence ID" value="KPL82441.1"/>
    <property type="molecule type" value="Genomic_DNA"/>
</dbReference>
<dbReference type="Pfam" id="PF01694">
    <property type="entry name" value="Rhomboid"/>
    <property type="match status" value="1"/>
</dbReference>
<dbReference type="Gene3D" id="1.20.1540.10">
    <property type="entry name" value="Rhomboid-like"/>
    <property type="match status" value="1"/>
</dbReference>
<comment type="subcellular location">
    <subcellularLocation>
        <location evidence="1">Membrane</location>
        <topology evidence="1">Multi-pass membrane protein</topology>
    </subcellularLocation>
</comment>
<name>A0A0P6Y0I7_9CHLR</name>
<dbReference type="PANTHER" id="PTHR43731">
    <property type="entry name" value="RHOMBOID PROTEASE"/>
    <property type="match status" value="1"/>
</dbReference>
<feature type="transmembrane region" description="Helical" evidence="7">
    <location>
        <begin position="101"/>
        <end position="119"/>
    </location>
</feature>
<comment type="caution">
    <text evidence="9">The sequence shown here is derived from an EMBL/GenBank/DDBJ whole genome shotgun (WGS) entry which is preliminary data.</text>
</comment>
<evidence type="ECO:0000256" key="2">
    <source>
        <dbReference type="ARBA" id="ARBA00009045"/>
    </source>
</evidence>
<protein>
    <submittedName>
        <fullName evidence="9">Peptidase S54</fullName>
    </submittedName>
</protein>
<keyword evidence="6 7" id="KW-0472">Membrane</keyword>
<evidence type="ECO:0000256" key="5">
    <source>
        <dbReference type="ARBA" id="ARBA00022989"/>
    </source>
</evidence>
<dbReference type="GO" id="GO:0004252">
    <property type="term" value="F:serine-type endopeptidase activity"/>
    <property type="evidence" value="ECO:0007669"/>
    <property type="project" value="InterPro"/>
</dbReference>
<dbReference type="InterPro" id="IPR050925">
    <property type="entry name" value="Rhomboid_protease_S54"/>
</dbReference>
<dbReference type="RefSeq" id="WP_054521932.1">
    <property type="nucleotide sequence ID" value="NZ_LGKO01000005.1"/>
</dbReference>
<organism evidence="9 10">
    <name type="scientific">Thermanaerothrix daxensis</name>
    <dbReference type="NCBI Taxonomy" id="869279"/>
    <lineage>
        <taxon>Bacteria</taxon>
        <taxon>Bacillati</taxon>
        <taxon>Chloroflexota</taxon>
        <taxon>Anaerolineae</taxon>
        <taxon>Anaerolineales</taxon>
        <taxon>Anaerolineaceae</taxon>
        <taxon>Thermanaerothrix</taxon>
    </lineage>
</organism>
<evidence type="ECO:0000256" key="7">
    <source>
        <dbReference type="SAM" id="Phobius"/>
    </source>
</evidence>
<evidence type="ECO:0000259" key="8">
    <source>
        <dbReference type="Pfam" id="PF01694"/>
    </source>
</evidence>
<keyword evidence="5 7" id="KW-1133">Transmembrane helix</keyword>
<comment type="similarity">
    <text evidence="2">Belongs to the peptidase S54 family.</text>
</comment>
<feature type="domain" description="Peptidase S54 rhomboid" evidence="8">
    <location>
        <begin position="61"/>
        <end position="217"/>
    </location>
</feature>
<keyword evidence="4" id="KW-0378">Hydrolase</keyword>
<keyword evidence="10" id="KW-1185">Reference proteome</keyword>
<sequence>MFPIKDTIRSRSFPIVNWTLILLNAVVFLFIELSLSPRGLERFIYTFGLVPARFSLVNPLTWYPLLTHMFLHGGWLHFLSNMWTLYIFGDNVEDRLGSGRYLVYYLLGGVVAGLIQMFLGGAPDVPSIGASGAIAAVLGAYFLFFPNAQVITFVPVFWMPWFVNIPAVVFLGFWFISQLFSGVLALALPAGATAGGIAWWAHIGGFVYGLVMARPFSYRRRSRPWYLDEYYPW</sequence>
<dbReference type="PANTHER" id="PTHR43731:SF14">
    <property type="entry name" value="PRESENILIN-ASSOCIATED RHOMBOID-LIKE PROTEIN, MITOCHONDRIAL"/>
    <property type="match status" value="1"/>
</dbReference>
<feature type="transmembrane region" description="Helical" evidence="7">
    <location>
        <begin position="69"/>
        <end position="89"/>
    </location>
</feature>
<feature type="transmembrane region" description="Helical" evidence="7">
    <location>
        <begin position="12"/>
        <end position="31"/>
    </location>
</feature>
<evidence type="ECO:0000313" key="10">
    <source>
        <dbReference type="Proteomes" id="UP000050544"/>
    </source>
</evidence>
<dbReference type="InterPro" id="IPR022764">
    <property type="entry name" value="Peptidase_S54_rhomboid_dom"/>
</dbReference>
<evidence type="ECO:0000256" key="4">
    <source>
        <dbReference type="ARBA" id="ARBA00022801"/>
    </source>
</evidence>
<evidence type="ECO:0000313" key="9">
    <source>
        <dbReference type="EMBL" id="KPL82441.1"/>
    </source>
</evidence>
<dbReference type="OrthoDB" id="9813074at2"/>
<proteinExistence type="inferred from homology"/>
<dbReference type="InterPro" id="IPR035952">
    <property type="entry name" value="Rhomboid-like_sf"/>
</dbReference>
<evidence type="ECO:0000256" key="6">
    <source>
        <dbReference type="ARBA" id="ARBA00023136"/>
    </source>
</evidence>
<dbReference type="AlphaFoldDB" id="A0A0P6Y0I7"/>
<feature type="transmembrane region" description="Helical" evidence="7">
    <location>
        <begin position="183"/>
        <end position="211"/>
    </location>
</feature>
<feature type="transmembrane region" description="Helical" evidence="7">
    <location>
        <begin position="156"/>
        <end position="177"/>
    </location>
</feature>
<keyword evidence="3 7" id="KW-0812">Transmembrane</keyword>
<dbReference type="SUPFAM" id="SSF144091">
    <property type="entry name" value="Rhomboid-like"/>
    <property type="match status" value="1"/>
</dbReference>
<feature type="transmembrane region" description="Helical" evidence="7">
    <location>
        <begin position="125"/>
        <end position="144"/>
    </location>
</feature>
<accession>A0A0P6Y0I7</accession>
<reference evidence="9 10" key="1">
    <citation type="submission" date="2015-07" db="EMBL/GenBank/DDBJ databases">
        <title>Whole genome sequence of Thermanaerothrix daxensis DSM 23592.</title>
        <authorList>
            <person name="Hemp J."/>
            <person name="Ward L.M."/>
            <person name="Pace L.A."/>
            <person name="Fischer W.W."/>
        </authorList>
    </citation>
    <scope>NUCLEOTIDE SEQUENCE [LARGE SCALE GENOMIC DNA]</scope>
    <source>
        <strain evidence="9 10">GNS-1</strain>
    </source>
</reference>
<dbReference type="PATRIC" id="fig|869279.4.peg.1570"/>
<dbReference type="GO" id="GO:0016020">
    <property type="term" value="C:membrane"/>
    <property type="evidence" value="ECO:0007669"/>
    <property type="project" value="UniProtKB-SubCell"/>
</dbReference>
<evidence type="ECO:0000256" key="3">
    <source>
        <dbReference type="ARBA" id="ARBA00022692"/>
    </source>
</evidence>